<comment type="caution">
    <text evidence="1">The sequence shown here is derived from an EMBL/GenBank/DDBJ whole genome shotgun (WGS) entry which is preliminary data.</text>
</comment>
<accession>A0AAD6PTT5</accession>
<dbReference type="AlphaFoldDB" id="A0AAD6PTT5"/>
<evidence type="ECO:0000313" key="2">
    <source>
        <dbReference type="Proteomes" id="UP001164929"/>
    </source>
</evidence>
<proteinExistence type="predicted"/>
<dbReference type="Proteomes" id="UP001164929">
    <property type="component" value="Chromosome 17"/>
</dbReference>
<gene>
    <name evidence="1" type="ORF">NC653_038174</name>
</gene>
<evidence type="ECO:0000313" key="1">
    <source>
        <dbReference type="EMBL" id="KAJ6960039.1"/>
    </source>
</evidence>
<dbReference type="EMBL" id="JAQIZT010000017">
    <property type="protein sequence ID" value="KAJ6960039.1"/>
    <property type="molecule type" value="Genomic_DNA"/>
</dbReference>
<keyword evidence="2" id="KW-1185">Reference proteome</keyword>
<reference evidence="1" key="1">
    <citation type="journal article" date="2023" name="Mol. Ecol. Resour.">
        <title>Chromosome-level genome assembly of a triploid poplar Populus alba 'Berolinensis'.</title>
        <authorList>
            <person name="Chen S."/>
            <person name="Yu Y."/>
            <person name="Wang X."/>
            <person name="Wang S."/>
            <person name="Zhang T."/>
            <person name="Zhou Y."/>
            <person name="He R."/>
            <person name="Meng N."/>
            <person name="Wang Y."/>
            <person name="Liu W."/>
            <person name="Liu Z."/>
            <person name="Liu J."/>
            <person name="Guo Q."/>
            <person name="Huang H."/>
            <person name="Sederoff R.R."/>
            <person name="Wang G."/>
            <person name="Qu G."/>
            <person name="Chen S."/>
        </authorList>
    </citation>
    <scope>NUCLEOTIDE SEQUENCE</scope>
    <source>
        <strain evidence="1">SC-2020</strain>
    </source>
</reference>
<protein>
    <submittedName>
        <fullName evidence="1">Uncharacterized protein</fullName>
    </submittedName>
</protein>
<organism evidence="1 2">
    <name type="scientific">Populus alba x Populus x berolinensis</name>
    <dbReference type="NCBI Taxonomy" id="444605"/>
    <lineage>
        <taxon>Eukaryota</taxon>
        <taxon>Viridiplantae</taxon>
        <taxon>Streptophyta</taxon>
        <taxon>Embryophyta</taxon>
        <taxon>Tracheophyta</taxon>
        <taxon>Spermatophyta</taxon>
        <taxon>Magnoliopsida</taxon>
        <taxon>eudicotyledons</taxon>
        <taxon>Gunneridae</taxon>
        <taxon>Pentapetalae</taxon>
        <taxon>rosids</taxon>
        <taxon>fabids</taxon>
        <taxon>Malpighiales</taxon>
        <taxon>Salicaceae</taxon>
        <taxon>Saliceae</taxon>
        <taxon>Populus</taxon>
    </lineage>
</organism>
<sequence>MLMATSGGRHWWWLLRKNNFGREEGVDWRKALLAEHGRIGFEARDRSTHEVVYKVKCP</sequence>
<name>A0AAD6PTT5_9ROSI</name>